<evidence type="ECO:0000256" key="4">
    <source>
        <dbReference type="ARBA" id="ARBA00022490"/>
    </source>
</evidence>
<feature type="active site" evidence="11">
    <location>
        <position position="65"/>
    </location>
</feature>
<evidence type="ECO:0000313" key="14">
    <source>
        <dbReference type="Proteomes" id="UP000176614"/>
    </source>
</evidence>
<dbReference type="GO" id="GO:0004452">
    <property type="term" value="F:isopentenyl-diphosphate delta-isomerase activity"/>
    <property type="evidence" value="ECO:0007669"/>
    <property type="project" value="UniProtKB-UniRule"/>
</dbReference>
<evidence type="ECO:0000256" key="2">
    <source>
        <dbReference type="ARBA" id="ARBA00007579"/>
    </source>
</evidence>
<dbReference type="PANTHER" id="PTHR10885">
    <property type="entry name" value="ISOPENTENYL-DIPHOSPHATE DELTA-ISOMERASE"/>
    <property type="match status" value="1"/>
</dbReference>
<proteinExistence type="inferred from homology"/>
<dbReference type="SUPFAM" id="SSF55811">
    <property type="entry name" value="Nudix"/>
    <property type="match status" value="1"/>
</dbReference>
<accession>A0A1F4W2W6</accession>
<protein>
    <recommendedName>
        <fullName evidence="3 10">Isopentenyl-diphosphate delta-isomerase</fullName>
        <ecNumber evidence="3 10">5.3.3.2</ecNumber>
    </recommendedName>
</protein>
<evidence type="ECO:0000259" key="12">
    <source>
        <dbReference type="PROSITE" id="PS51462"/>
    </source>
</evidence>
<dbReference type="NCBIfam" id="TIGR02150">
    <property type="entry name" value="IPP_isom_1"/>
    <property type="match status" value="1"/>
</dbReference>
<dbReference type="InterPro" id="IPR011876">
    <property type="entry name" value="IsopentenylPP_isomerase_typ1"/>
</dbReference>
<dbReference type="GO" id="GO:0005737">
    <property type="term" value="C:cytoplasm"/>
    <property type="evidence" value="ECO:0007669"/>
    <property type="project" value="TreeGrafter"/>
</dbReference>
<feature type="domain" description="Nudix hydrolase" evidence="12">
    <location>
        <begin position="28"/>
        <end position="160"/>
    </location>
</feature>
<dbReference type="HAMAP" id="MF_00202">
    <property type="entry name" value="Idi"/>
    <property type="match status" value="1"/>
</dbReference>
<dbReference type="GO" id="GO:0009240">
    <property type="term" value="P:isopentenyl diphosphate biosynthetic process"/>
    <property type="evidence" value="ECO:0007669"/>
    <property type="project" value="TreeGrafter"/>
</dbReference>
<comment type="caution">
    <text evidence="13">The sequence shown here is derived from an EMBL/GenBank/DDBJ whole genome shotgun (WGS) entry which is preliminary data.</text>
</comment>
<comment type="pathway">
    <text evidence="1">Isoprenoid biosynthesis; dimethylallyl diphosphate biosynthesis; dimethylallyl diphosphate from isopentenyl diphosphate: step 1/1.</text>
</comment>
<dbReference type="PIRSF" id="PIRSF018427">
    <property type="entry name" value="Isopntndiph_ism"/>
    <property type="match status" value="1"/>
</dbReference>
<dbReference type="NCBIfam" id="NF002995">
    <property type="entry name" value="PRK03759.1"/>
    <property type="match status" value="1"/>
</dbReference>
<dbReference type="InterPro" id="IPR015797">
    <property type="entry name" value="NUDIX_hydrolase-like_dom_sf"/>
</dbReference>
<feature type="active site" evidence="11">
    <location>
        <position position="112"/>
    </location>
</feature>
<evidence type="ECO:0000256" key="8">
    <source>
        <dbReference type="ARBA" id="ARBA00023229"/>
    </source>
</evidence>
<keyword evidence="6" id="KW-0460">Magnesium</keyword>
<evidence type="ECO:0000256" key="3">
    <source>
        <dbReference type="ARBA" id="ARBA00012057"/>
    </source>
</evidence>
<evidence type="ECO:0000256" key="5">
    <source>
        <dbReference type="ARBA" id="ARBA00022723"/>
    </source>
</evidence>
<dbReference type="PANTHER" id="PTHR10885:SF0">
    <property type="entry name" value="ISOPENTENYL-DIPHOSPHATE DELTA-ISOMERASE"/>
    <property type="match status" value="1"/>
</dbReference>
<dbReference type="Proteomes" id="UP000176614">
    <property type="component" value="Unassembled WGS sequence"/>
</dbReference>
<keyword evidence="5" id="KW-0479">Metal-binding</keyword>
<evidence type="ECO:0000256" key="7">
    <source>
        <dbReference type="ARBA" id="ARBA00023211"/>
    </source>
</evidence>
<evidence type="ECO:0000256" key="9">
    <source>
        <dbReference type="ARBA" id="ARBA00023235"/>
    </source>
</evidence>
<dbReference type="PROSITE" id="PS51462">
    <property type="entry name" value="NUDIX"/>
    <property type="match status" value="1"/>
</dbReference>
<dbReference type="EMBL" id="MEVT01000004">
    <property type="protein sequence ID" value="OGC63705.1"/>
    <property type="molecule type" value="Genomic_DNA"/>
</dbReference>
<evidence type="ECO:0000256" key="11">
    <source>
        <dbReference type="PIRSR" id="PIRSR018427-1"/>
    </source>
</evidence>
<dbReference type="InterPro" id="IPR000086">
    <property type="entry name" value="NUDIX_hydrolase_dom"/>
</dbReference>
<name>A0A1F4W2W6_UNCKA</name>
<keyword evidence="4" id="KW-0963">Cytoplasm</keyword>
<organism evidence="13 14">
    <name type="scientific">candidate division WWE3 bacterium RIFOXYA2_FULL_46_9</name>
    <dbReference type="NCBI Taxonomy" id="1802636"/>
    <lineage>
        <taxon>Bacteria</taxon>
        <taxon>Katanobacteria</taxon>
    </lineage>
</organism>
<dbReference type="Pfam" id="PF00293">
    <property type="entry name" value="NUDIX"/>
    <property type="match status" value="1"/>
</dbReference>
<evidence type="ECO:0000256" key="6">
    <source>
        <dbReference type="ARBA" id="ARBA00022842"/>
    </source>
</evidence>
<dbReference type="AlphaFoldDB" id="A0A1F4W2W6"/>
<dbReference type="UniPathway" id="UPA00059">
    <property type="reaction ID" value="UER00104"/>
</dbReference>
<dbReference type="GO" id="GO:0050992">
    <property type="term" value="P:dimethylallyl diphosphate biosynthetic process"/>
    <property type="evidence" value="ECO:0007669"/>
    <property type="project" value="UniProtKB-UniPathway"/>
</dbReference>
<dbReference type="CDD" id="cd02885">
    <property type="entry name" value="NUDIX_IPP_Isomerase"/>
    <property type="match status" value="1"/>
</dbReference>
<comment type="similarity">
    <text evidence="2">Belongs to the IPP isomerase type 1 family.</text>
</comment>
<reference evidence="13 14" key="1">
    <citation type="journal article" date="2016" name="Nat. Commun.">
        <title>Thousands of microbial genomes shed light on interconnected biogeochemical processes in an aquifer system.</title>
        <authorList>
            <person name="Anantharaman K."/>
            <person name="Brown C.T."/>
            <person name="Hug L.A."/>
            <person name="Sharon I."/>
            <person name="Castelle C.J."/>
            <person name="Probst A.J."/>
            <person name="Thomas B.C."/>
            <person name="Singh A."/>
            <person name="Wilkins M.J."/>
            <person name="Karaoz U."/>
            <person name="Brodie E.L."/>
            <person name="Williams K.H."/>
            <person name="Hubbard S.S."/>
            <person name="Banfield J.F."/>
        </authorList>
    </citation>
    <scope>NUCLEOTIDE SEQUENCE [LARGE SCALE GENOMIC DNA]</scope>
</reference>
<keyword evidence="7" id="KW-0464">Manganese</keyword>
<dbReference type="Gene3D" id="3.90.79.10">
    <property type="entry name" value="Nucleoside Triphosphate Pyrophosphohydrolase"/>
    <property type="match status" value="1"/>
</dbReference>
<evidence type="ECO:0000256" key="1">
    <source>
        <dbReference type="ARBA" id="ARBA00004826"/>
    </source>
</evidence>
<dbReference type="EC" id="5.3.3.2" evidence="3 10"/>
<dbReference type="InterPro" id="IPR056375">
    <property type="entry name" value="Idi_bact"/>
</dbReference>
<keyword evidence="9 13" id="KW-0413">Isomerase</keyword>
<evidence type="ECO:0000313" key="13">
    <source>
        <dbReference type="EMBL" id="OGC63705.1"/>
    </source>
</evidence>
<sequence length="172" mass="20240">MVEKVILIDNKNKPLGEMEKMEAHEKGLLHRAFSIFVFNIKGELLIQRRALKKYHCGELWSNTCCGHPRPGEDVIEAAKRRLMEEMGFSCELTPLMEHYYEVELDHNLKEHEITHVFVGNYDLEPNINIDEACDWEWISLEELAEEIEQDPEGFTPWFKQILPKLADYMTTF</sequence>
<evidence type="ECO:0000256" key="10">
    <source>
        <dbReference type="NCBIfam" id="TIGR02150"/>
    </source>
</evidence>
<keyword evidence="8" id="KW-0414">Isoprene biosynthesis</keyword>
<dbReference type="GO" id="GO:0046872">
    <property type="term" value="F:metal ion binding"/>
    <property type="evidence" value="ECO:0007669"/>
    <property type="project" value="UniProtKB-KW"/>
</dbReference>
<gene>
    <name evidence="13" type="ORF">A2264_04990</name>
</gene>